<accession>A0A0F7L9V0</accession>
<dbReference type="EMBL" id="KR029608">
    <property type="protein sequence ID" value="AKH48695.1"/>
    <property type="molecule type" value="Genomic_DNA"/>
</dbReference>
<feature type="transmembrane region" description="Helical" evidence="1">
    <location>
        <begin position="34"/>
        <end position="57"/>
    </location>
</feature>
<evidence type="ECO:0000256" key="1">
    <source>
        <dbReference type="SAM" id="Phobius"/>
    </source>
</evidence>
<sequence>MILPPSTSENVIVAVANVCSGACPNFQLYANSPIVFTTPCVACIVLTVGNFLLYFGLSKM</sequence>
<organism evidence="2">
    <name type="scientific">uncultured marine virus</name>
    <dbReference type="NCBI Taxonomy" id="186617"/>
    <lineage>
        <taxon>Viruses</taxon>
        <taxon>environmental samples</taxon>
    </lineage>
</organism>
<evidence type="ECO:0000313" key="2">
    <source>
        <dbReference type="EMBL" id="AKH48695.1"/>
    </source>
</evidence>
<protein>
    <submittedName>
        <fullName evidence="2">Uncharacterized protein</fullName>
    </submittedName>
</protein>
<keyword evidence="1" id="KW-0472">Membrane</keyword>
<proteinExistence type="predicted"/>
<reference evidence="2" key="1">
    <citation type="journal article" date="2015" name="Front. Microbiol.">
        <title>Combining genomic sequencing methods to explore viral diversity and reveal potential virus-host interactions.</title>
        <authorList>
            <person name="Chow C.E."/>
            <person name="Winget D.M."/>
            <person name="White R.A.III."/>
            <person name="Hallam S.J."/>
            <person name="Suttle C.A."/>
        </authorList>
    </citation>
    <scope>NUCLEOTIDE SEQUENCE</scope>
    <source>
        <strain evidence="2">Oxic3_2</strain>
    </source>
</reference>
<reference evidence="2" key="2">
    <citation type="submission" date="2015-03" db="EMBL/GenBank/DDBJ databases">
        <authorList>
            <person name="Chow C.-E.T."/>
            <person name="Winget D.M."/>
            <person name="White R.A.III."/>
            <person name="Hallam S.J."/>
            <person name="Suttle C.A."/>
        </authorList>
    </citation>
    <scope>NUCLEOTIDE SEQUENCE</scope>
    <source>
        <strain evidence="2">Oxic3_2</strain>
    </source>
</reference>
<keyword evidence="1" id="KW-1133">Transmembrane helix</keyword>
<name>A0A0F7L9V0_9VIRU</name>
<keyword evidence="1" id="KW-0812">Transmembrane</keyword>